<dbReference type="Gene3D" id="3.10.180.10">
    <property type="entry name" value="2,3-Dihydroxybiphenyl 1,2-Dioxygenase, domain 1"/>
    <property type="match status" value="1"/>
</dbReference>
<sequence>MMMTMEFPQFQAAQIRIARPTGQLKEIIRFYEEGLGLKRIGSFSGHEGYSGVMFGLPHTQYHLEFTEETGSSQPAPVPHGDSLLVFYIPDQQEVIRISTKLKQMGYEEKAPENPYWGEKGVTIEDPDGWRVVLMNTSGI</sequence>
<dbReference type="SUPFAM" id="SSF54593">
    <property type="entry name" value="Glyoxalase/Bleomycin resistance protein/Dihydroxybiphenyl dioxygenase"/>
    <property type="match status" value="1"/>
</dbReference>
<dbReference type="AlphaFoldDB" id="I2CC91"/>
<dbReference type="Proteomes" id="UP000002878">
    <property type="component" value="Chromosome"/>
</dbReference>
<dbReference type="GO" id="GO:0051213">
    <property type="term" value="F:dioxygenase activity"/>
    <property type="evidence" value="ECO:0007669"/>
    <property type="project" value="UniProtKB-KW"/>
</dbReference>
<evidence type="ECO:0000313" key="2">
    <source>
        <dbReference type="EMBL" id="AFJ64265.1"/>
    </source>
</evidence>
<reference evidence="2 3" key="1">
    <citation type="journal article" date="2012" name="J. Biotechnol.">
        <title>Genome sequence of the plant growth promoting strain Bacillus amyloliquefaciens subsp. plantarum B9601-Y2 and expression of mersacidin and other secondary metabolites.</title>
        <authorList>
            <person name="He P."/>
            <person name="Hao K."/>
            <person name="Blom J."/>
            <person name="Ruckert C."/>
            <person name="Vater J."/>
            <person name="Mao Z."/>
            <person name="Wu Y."/>
            <person name="Hou M."/>
            <person name="He P."/>
            <person name="He Y."/>
            <person name="Borriss R."/>
        </authorList>
    </citation>
    <scope>NUCLEOTIDE SEQUENCE [LARGE SCALE GENOMIC DNA]</scope>
    <source>
        <strain evidence="2">Y2</strain>
    </source>
</reference>
<dbReference type="InterPro" id="IPR058997">
    <property type="entry name" value="YycE-like_C"/>
</dbReference>
<dbReference type="PATRIC" id="fig|1126211.3.peg.4220"/>
<name>I2CC91_BACAY</name>
<organism evidence="2 3">
    <name type="scientific">Bacillus amyloliquefaciens (strain Y2)</name>
    <name type="common">Bacillus amyloliquefaciens subsp. plantarum (strain B9601-Y2)</name>
    <dbReference type="NCBI Taxonomy" id="1155777"/>
    <lineage>
        <taxon>Bacteria</taxon>
        <taxon>Bacillati</taxon>
        <taxon>Bacillota</taxon>
        <taxon>Bacilli</taxon>
        <taxon>Bacillales</taxon>
        <taxon>Bacillaceae</taxon>
        <taxon>Bacillus</taxon>
        <taxon>Bacillus amyloliquefaciens group</taxon>
    </lineage>
</organism>
<dbReference type="EC" id="3.4.21.26" evidence="2"/>
<proteinExistence type="predicted"/>
<feature type="domain" description="VOC" evidence="1">
    <location>
        <begin position="11"/>
        <end position="136"/>
    </location>
</feature>
<dbReference type="InterPro" id="IPR037523">
    <property type="entry name" value="VOC_core"/>
</dbReference>
<dbReference type="InterPro" id="IPR058998">
    <property type="entry name" value="YycE-like_N"/>
</dbReference>
<dbReference type="InterPro" id="IPR029068">
    <property type="entry name" value="Glyas_Bleomycin-R_OHBP_Dase"/>
</dbReference>
<evidence type="ECO:0000313" key="3">
    <source>
        <dbReference type="Proteomes" id="UP000002878"/>
    </source>
</evidence>
<keyword evidence="2" id="KW-0378">Hydrolase</keyword>
<dbReference type="EMBL" id="CP003332">
    <property type="protein sequence ID" value="AFJ64265.1"/>
    <property type="molecule type" value="Genomic_DNA"/>
</dbReference>
<protein>
    <submittedName>
        <fullName evidence="2">Glyoxalase/bleomycin resistance protein/dioxygenase superfamily protein</fullName>
        <ecNumber evidence="2">3.4.21.26</ecNumber>
    </submittedName>
</protein>
<keyword evidence="2" id="KW-0560">Oxidoreductase</keyword>
<accession>I2CC91</accession>
<dbReference type="HOGENOM" id="CLU_107214_1_0_9"/>
<dbReference type="KEGG" id="bqy:MUS_4436"/>
<dbReference type="Pfam" id="PF22658">
    <property type="entry name" value="YycE-like_N"/>
    <property type="match status" value="1"/>
</dbReference>
<gene>
    <name evidence="2" type="primary">yycE</name>
    <name evidence="2" type="ORF">MUS_4436</name>
</gene>
<evidence type="ECO:0000259" key="1">
    <source>
        <dbReference type="PROSITE" id="PS51819"/>
    </source>
</evidence>
<dbReference type="Pfam" id="PF22659">
    <property type="entry name" value="YycE-like_C"/>
    <property type="match status" value="1"/>
</dbReference>
<keyword evidence="2" id="KW-0223">Dioxygenase</keyword>
<dbReference type="PROSITE" id="PS51819">
    <property type="entry name" value="VOC"/>
    <property type="match status" value="1"/>
</dbReference>
<dbReference type="CDD" id="cd06587">
    <property type="entry name" value="VOC"/>
    <property type="match status" value="1"/>
</dbReference>
<dbReference type="GO" id="GO:0004252">
    <property type="term" value="F:serine-type endopeptidase activity"/>
    <property type="evidence" value="ECO:0007669"/>
    <property type="project" value="UniProtKB-EC"/>
</dbReference>